<sequence length="482" mass="56040">MDIWAKGHFAKNYNLSKEFRELCTACRKGDIELADKYIATGINLNQMDEWDYSPLILASICGHENIVKLLLEKGCIVSRDTFEGSRAIYGALNDSIRSILLSYDITKAVDVTQPFASHITGILLRPKFVSFDALLTFPDLPKESMKIHRFMLMVISDYFWEKLSSSDTKDSSFCVSTQDILCNRHNVRSWKFLVDYIYLVPKLDLKDIDIDDLISLAEDVHLPDLASVVKRIYVANTMAERSRVKNQVQQQICSIARGKLKRFVTQQIIQPMIVRKINVSLKINNDDTVIDITNNDAYKNVLSPDEKRHLIDKNGADVILCVEVADHYLFYPVHRAILSRSEYFDTLLGLLSWRHLFFWIQCSRMKTIMMNARYHYTMYFECHGRRESKGSKTHVAKIISANLSKYLHDPEFKAVIEESAGRIDAREDYDTIELVADIKYYLRRKYHIDNEDEGPLNPNLKYVEDDENYKQRKKDMNPKYPH</sequence>
<name>A0A8H6BAD0_DEKBR</name>
<dbReference type="InterPro" id="IPR011333">
    <property type="entry name" value="SKP1/BTB/POZ_sf"/>
</dbReference>
<dbReference type="Pfam" id="PF00651">
    <property type="entry name" value="BTB"/>
    <property type="match status" value="1"/>
</dbReference>
<organism evidence="4 5">
    <name type="scientific">Dekkera bruxellensis</name>
    <name type="common">Brettanomyces custersii</name>
    <dbReference type="NCBI Taxonomy" id="5007"/>
    <lineage>
        <taxon>Eukaryota</taxon>
        <taxon>Fungi</taxon>
        <taxon>Dikarya</taxon>
        <taxon>Ascomycota</taxon>
        <taxon>Saccharomycotina</taxon>
        <taxon>Pichiomycetes</taxon>
        <taxon>Pichiales</taxon>
        <taxon>Pichiaceae</taxon>
        <taxon>Brettanomyces</taxon>
    </lineage>
</organism>
<dbReference type="AlphaFoldDB" id="A0A8H6BAD0"/>
<dbReference type="Proteomes" id="UP000568158">
    <property type="component" value="Unassembled WGS sequence"/>
</dbReference>
<dbReference type="SUPFAM" id="SSF54695">
    <property type="entry name" value="POZ domain"/>
    <property type="match status" value="1"/>
</dbReference>
<dbReference type="GO" id="GO:0005737">
    <property type="term" value="C:cytoplasm"/>
    <property type="evidence" value="ECO:0007669"/>
    <property type="project" value="TreeGrafter"/>
</dbReference>
<dbReference type="InterPro" id="IPR036770">
    <property type="entry name" value="Ankyrin_rpt-contain_sf"/>
</dbReference>
<feature type="domain" description="BTB" evidence="3">
    <location>
        <begin position="131"/>
        <end position="198"/>
    </location>
</feature>
<evidence type="ECO:0000256" key="1">
    <source>
        <dbReference type="ARBA" id="ARBA00022737"/>
    </source>
</evidence>
<dbReference type="SUPFAM" id="SSF48403">
    <property type="entry name" value="Ankyrin repeat"/>
    <property type="match status" value="1"/>
</dbReference>
<evidence type="ECO:0000313" key="5">
    <source>
        <dbReference type="Proteomes" id="UP000568158"/>
    </source>
</evidence>
<gene>
    <name evidence="4" type="ORF">HII12_004231</name>
</gene>
<dbReference type="InterPro" id="IPR044515">
    <property type="entry name" value="ABTB1"/>
</dbReference>
<dbReference type="Pfam" id="PF12796">
    <property type="entry name" value="Ank_2"/>
    <property type="match status" value="1"/>
</dbReference>
<evidence type="ECO:0000256" key="2">
    <source>
        <dbReference type="ARBA" id="ARBA00023043"/>
    </source>
</evidence>
<keyword evidence="1" id="KW-0677">Repeat</keyword>
<dbReference type="PANTHER" id="PTHR46231">
    <property type="entry name" value="ANKYRIN REPEAT AND BTB/POZ DOMAIN-CONTAINING PROTEIN 1"/>
    <property type="match status" value="1"/>
</dbReference>
<dbReference type="InterPro" id="IPR002110">
    <property type="entry name" value="Ankyrin_rpt"/>
</dbReference>
<keyword evidence="2" id="KW-0040">ANK repeat</keyword>
<dbReference type="PANTHER" id="PTHR46231:SF1">
    <property type="entry name" value="ANKYRIN REPEAT AND BTB_POZ DOMAIN-CONTAINING PROTEIN 1"/>
    <property type="match status" value="1"/>
</dbReference>
<proteinExistence type="predicted"/>
<comment type="caution">
    <text evidence="4">The sequence shown here is derived from an EMBL/GenBank/DDBJ whole genome shotgun (WGS) entry which is preliminary data.</text>
</comment>
<accession>A0A8H6BAD0</accession>
<protein>
    <recommendedName>
        <fullName evidence="3">BTB domain-containing protein</fullName>
    </recommendedName>
</protein>
<evidence type="ECO:0000259" key="3">
    <source>
        <dbReference type="PROSITE" id="PS50097"/>
    </source>
</evidence>
<dbReference type="EMBL" id="JABCYN010000037">
    <property type="protein sequence ID" value="KAF6008148.1"/>
    <property type="molecule type" value="Genomic_DNA"/>
</dbReference>
<dbReference type="Gene3D" id="3.30.710.10">
    <property type="entry name" value="Potassium Channel Kv1.1, Chain A"/>
    <property type="match status" value="1"/>
</dbReference>
<evidence type="ECO:0000313" key="4">
    <source>
        <dbReference type="EMBL" id="KAF6008148.1"/>
    </source>
</evidence>
<reference evidence="4 5" key="1">
    <citation type="journal article" date="2020" name="Appl. Microbiol. Biotechnol.">
        <title>Targeted gene deletion in Brettanomyces bruxellensis with an expression-free CRISPR-Cas9 system.</title>
        <authorList>
            <person name="Varela C."/>
            <person name="Bartel C."/>
            <person name="Onetto C."/>
            <person name="Borneman A."/>
        </authorList>
    </citation>
    <scope>NUCLEOTIDE SEQUENCE [LARGE SCALE GENOMIC DNA]</scope>
    <source>
        <strain evidence="4 5">AWRI1613</strain>
    </source>
</reference>
<dbReference type="PROSITE" id="PS50097">
    <property type="entry name" value="BTB"/>
    <property type="match status" value="1"/>
</dbReference>
<dbReference type="Gene3D" id="1.25.40.20">
    <property type="entry name" value="Ankyrin repeat-containing domain"/>
    <property type="match status" value="1"/>
</dbReference>
<dbReference type="GO" id="GO:0000151">
    <property type="term" value="C:ubiquitin ligase complex"/>
    <property type="evidence" value="ECO:0007669"/>
    <property type="project" value="TreeGrafter"/>
</dbReference>
<dbReference type="InterPro" id="IPR000210">
    <property type="entry name" value="BTB/POZ_dom"/>
</dbReference>